<dbReference type="AlphaFoldDB" id="A0A2K4ZCQ2"/>
<keyword evidence="3" id="KW-1185">Reference proteome</keyword>
<feature type="domain" description="DUF1902" evidence="1">
    <location>
        <begin position="2"/>
        <end position="72"/>
    </location>
</feature>
<dbReference type="RefSeq" id="WP_103238337.1">
    <property type="nucleotide sequence ID" value="NZ_JANJZD010000004.1"/>
</dbReference>
<name>A0A2K4ZCQ2_9FIRM</name>
<evidence type="ECO:0000259" key="1">
    <source>
        <dbReference type="Pfam" id="PF08972"/>
    </source>
</evidence>
<dbReference type="InterPro" id="IPR015066">
    <property type="entry name" value="DUF1902"/>
</dbReference>
<evidence type="ECO:0000313" key="2">
    <source>
        <dbReference type="EMBL" id="SOY28230.1"/>
    </source>
</evidence>
<sequence length="74" mass="8369">MEYIINFTWDDESGVWIATSNDIPGLVLESGSFDALLERTRFAVPELLELNSPSAQPLSLTFRSERHERMVVNG</sequence>
<dbReference type="SUPFAM" id="SSF143100">
    <property type="entry name" value="TTHA1013/TTHA0281-like"/>
    <property type="match status" value="1"/>
</dbReference>
<dbReference type="OrthoDB" id="361917at2"/>
<dbReference type="Gene3D" id="3.30.2390.10">
    <property type="entry name" value="TTHA1013-like"/>
    <property type="match status" value="1"/>
</dbReference>
<proteinExistence type="predicted"/>
<dbReference type="Proteomes" id="UP000236311">
    <property type="component" value="Unassembled WGS sequence"/>
</dbReference>
<accession>A0A2K4ZCQ2</accession>
<protein>
    <recommendedName>
        <fullName evidence="1">DUF1902 domain-containing protein</fullName>
    </recommendedName>
</protein>
<evidence type="ECO:0000313" key="3">
    <source>
        <dbReference type="Proteomes" id="UP000236311"/>
    </source>
</evidence>
<dbReference type="Pfam" id="PF08972">
    <property type="entry name" value="DUF1902"/>
    <property type="match status" value="1"/>
</dbReference>
<dbReference type="InterPro" id="IPR035069">
    <property type="entry name" value="TTHA1013/TTHA0281-like"/>
</dbReference>
<gene>
    <name evidence="2" type="ORF">AMURIS_00937</name>
</gene>
<dbReference type="EMBL" id="OFSM01000004">
    <property type="protein sequence ID" value="SOY28230.1"/>
    <property type="molecule type" value="Genomic_DNA"/>
</dbReference>
<organism evidence="2 3">
    <name type="scientific">Acetatifactor muris</name>
    <dbReference type="NCBI Taxonomy" id="879566"/>
    <lineage>
        <taxon>Bacteria</taxon>
        <taxon>Bacillati</taxon>
        <taxon>Bacillota</taxon>
        <taxon>Clostridia</taxon>
        <taxon>Lachnospirales</taxon>
        <taxon>Lachnospiraceae</taxon>
        <taxon>Acetatifactor</taxon>
    </lineage>
</organism>
<reference evidence="2 3" key="1">
    <citation type="submission" date="2018-01" db="EMBL/GenBank/DDBJ databases">
        <authorList>
            <person name="Gaut B.S."/>
            <person name="Morton B.R."/>
            <person name="Clegg M.T."/>
            <person name="Duvall M.R."/>
        </authorList>
    </citation>
    <scope>NUCLEOTIDE SEQUENCE [LARGE SCALE GENOMIC DNA]</scope>
    <source>
        <strain evidence="2">GP69</strain>
    </source>
</reference>